<evidence type="ECO:0000256" key="6">
    <source>
        <dbReference type="ARBA" id="ARBA00023136"/>
    </source>
</evidence>
<keyword evidence="3" id="KW-1003">Cell membrane</keyword>
<dbReference type="InterPro" id="IPR035906">
    <property type="entry name" value="MetI-like_sf"/>
</dbReference>
<dbReference type="InterPro" id="IPR051393">
    <property type="entry name" value="ABC_transporter_permease"/>
</dbReference>
<feature type="transmembrane region" description="Helical" evidence="7">
    <location>
        <begin position="205"/>
        <end position="227"/>
    </location>
</feature>
<dbReference type="GO" id="GO:0005886">
    <property type="term" value="C:plasma membrane"/>
    <property type="evidence" value="ECO:0007669"/>
    <property type="project" value="UniProtKB-SubCell"/>
</dbReference>
<dbReference type="PANTHER" id="PTHR30193:SF1">
    <property type="entry name" value="ABC TRANSPORTER PERMEASE PROTEIN YESP-RELATED"/>
    <property type="match status" value="1"/>
</dbReference>
<feature type="transmembrane region" description="Helical" evidence="7">
    <location>
        <begin position="160"/>
        <end position="184"/>
    </location>
</feature>
<dbReference type="Gene3D" id="1.10.3720.10">
    <property type="entry name" value="MetI-like"/>
    <property type="match status" value="1"/>
</dbReference>
<proteinExistence type="inferred from homology"/>
<keyword evidence="6 7" id="KW-0472">Membrane</keyword>
<gene>
    <name evidence="9" type="ORF">F4Y08_04335</name>
</gene>
<feature type="transmembrane region" description="Helical" evidence="7">
    <location>
        <begin position="79"/>
        <end position="100"/>
    </location>
</feature>
<dbReference type="CDD" id="cd06261">
    <property type="entry name" value="TM_PBP2"/>
    <property type="match status" value="1"/>
</dbReference>
<evidence type="ECO:0000256" key="3">
    <source>
        <dbReference type="ARBA" id="ARBA00022475"/>
    </source>
</evidence>
<keyword evidence="2 7" id="KW-0813">Transport</keyword>
<evidence type="ECO:0000256" key="1">
    <source>
        <dbReference type="ARBA" id="ARBA00004651"/>
    </source>
</evidence>
<sequence>MIALPKTPRARREALEGYIFLLPWLLGFLLFTAGPLLASFYLGFTSYRGDRSWPDWIGFANFTKLFQDELFWQSLKVTVVYAVGFLPPGMALGFSIALLMNQRVKGVSIFRTIYYLPSVITGVAVAVLWGFVFHKEFGILNSVLEWFGITPISWLFNSRWVMVAFIIMGLWGVGDGMIIYLAGLQGIPTELYEAASIDGARRMRRFWNVTIPMMSPTLFFVLVTALIKTFQIFTTAYIMTRGGPNYATYFFSVNIYNTTFVSLRFGYASALAWLLFVLIFLLTLLLFRSAKFWVFYAGEKEEAA</sequence>
<dbReference type="PANTHER" id="PTHR30193">
    <property type="entry name" value="ABC TRANSPORTER PERMEASE PROTEIN"/>
    <property type="match status" value="1"/>
</dbReference>
<dbReference type="AlphaFoldDB" id="A0A6B1DQQ9"/>
<evidence type="ECO:0000256" key="4">
    <source>
        <dbReference type="ARBA" id="ARBA00022692"/>
    </source>
</evidence>
<comment type="similarity">
    <text evidence="7">Belongs to the binding-protein-dependent transport system permease family.</text>
</comment>
<dbReference type="EMBL" id="VXPY01000028">
    <property type="protein sequence ID" value="MYD89557.1"/>
    <property type="molecule type" value="Genomic_DNA"/>
</dbReference>
<evidence type="ECO:0000256" key="5">
    <source>
        <dbReference type="ARBA" id="ARBA00022989"/>
    </source>
</evidence>
<feature type="transmembrane region" description="Helical" evidence="7">
    <location>
        <begin position="265"/>
        <end position="287"/>
    </location>
</feature>
<name>A0A6B1DQQ9_9CHLR</name>
<feature type="transmembrane region" description="Helical" evidence="7">
    <location>
        <begin position="21"/>
        <end position="44"/>
    </location>
</feature>
<feature type="domain" description="ABC transmembrane type-1" evidence="8">
    <location>
        <begin position="75"/>
        <end position="286"/>
    </location>
</feature>
<keyword evidence="5 7" id="KW-1133">Transmembrane helix</keyword>
<dbReference type="GO" id="GO:0055085">
    <property type="term" value="P:transmembrane transport"/>
    <property type="evidence" value="ECO:0007669"/>
    <property type="project" value="InterPro"/>
</dbReference>
<reference evidence="9" key="1">
    <citation type="submission" date="2019-09" db="EMBL/GenBank/DDBJ databases">
        <title>Characterisation of the sponge microbiome using genome-centric metagenomics.</title>
        <authorList>
            <person name="Engelberts J.P."/>
            <person name="Robbins S.J."/>
            <person name="De Goeij J.M."/>
            <person name="Aranda M."/>
            <person name="Bell S.C."/>
            <person name="Webster N.S."/>
        </authorList>
    </citation>
    <scope>NUCLEOTIDE SEQUENCE</scope>
    <source>
        <strain evidence="9">SB0662_bin_9</strain>
    </source>
</reference>
<dbReference type="SUPFAM" id="SSF160964">
    <property type="entry name" value="MalF N-terminal region-like"/>
    <property type="match status" value="1"/>
</dbReference>
<feature type="transmembrane region" description="Helical" evidence="7">
    <location>
        <begin position="112"/>
        <end position="132"/>
    </location>
</feature>
<dbReference type="Pfam" id="PF00528">
    <property type="entry name" value="BPD_transp_1"/>
    <property type="match status" value="1"/>
</dbReference>
<comment type="subcellular location">
    <subcellularLocation>
        <location evidence="1 7">Cell membrane</location>
        <topology evidence="1 7">Multi-pass membrane protein</topology>
    </subcellularLocation>
</comment>
<dbReference type="InterPro" id="IPR000515">
    <property type="entry name" value="MetI-like"/>
</dbReference>
<evidence type="ECO:0000256" key="2">
    <source>
        <dbReference type="ARBA" id="ARBA00022448"/>
    </source>
</evidence>
<dbReference type="PROSITE" id="PS50928">
    <property type="entry name" value="ABC_TM1"/>
    <property type="match status" value="1"/>
</dbReference>
<comment type="caution">
    <text evidence="9">The sequence shown here is derived from an EMBL/GenBank/DDBJ whole genome shotgun (WGS) entry which is preliminary data.</text>
</comment>
<accession>A0A6B1DQQ9</accession>
<evidence type="ECO:0000259" key="8">
    <source>
        <dbReference type="PROSITE" id="PS50928"/>
    </source>
</evidence>
<evidence type="ECO:0000256" key="7">
    <source>
        <dbReference type="RuleBase" id="RU363032"/>
    </source>
</evidence>
<evidence type="ECO:0000313" key="9">
    <source>
        <dbReference type="EMBL" id="MYD89557.1"/>
    </source>
</evidence>
<organism evidence="9">
    <name type="scientific">Caldilineaceae bacterium SB0662_bin_9</name>
    <dbReference type="NCBI Taxonomy" id="2605258"/>
    <lineage>
        <taxon>Bacteria</taxon>
        <taxon>Bacillati</taxon>
        <taxon>Chloroflexota</taxon>
        <taxon>Caldilineae</taxon>
        <taxon>Caldilineales</taxon>
        <taxon>Caldilineaceae</taxon>
    </lineage>
</organism>
<dbReference type="SUPFAM" id="SSF161098">
    <property type="entry name" value="MetI-like"/>
    <property type="match status" value="1"/>
</dbReference>
<protein>
    <submittedName>
        <fullName evidence="9">Sugar ABC transporter permease</fullName>
    </submittedName>
</protein>
<keyword evidence="4 7" id="KW-0812">Transmembrane</keyword>